<dbReference type="EMBL" id="VCPC01000004">
    <property type="protein sequence ID" value="TMV10570.1"/>
    <property type="molecule type" value="Genomic_DNA"/>
</dbReference>
<dbReference type="Pfam" id="PF12697">
    <property type="entry name" value="Abhydrolase_6"/>
    <property type="match status" value="1"/>
</dbReference>
<dbReference type="GO" id="GO:0016787">
    <property type="term" value="F:hydrolase activity"/>
    <property type="evidence" value="ECO:0007669"/>
    <property type="project" value="UniProtKB-KW"/>
</dbReference>
<dbReference type="PANTHER" id="PTHR43689">
    <property type="entry name" value="HYDROLASE"/>
    <property type="match status" value="1"/>
</dbReference>
<sequence>MTLDWSETPTTPLIVDGVTLEYYALGPTPDQAPTIVMLHEGLGCAALWRDFPQKVAQATGMGVFVYSRAGYGQSDAAPLPKPLDFMTREAVDVLPKVLDAIGFQRGILFGHSDGATIAAIYAGSVADTRVRGLIVMAPHFFTEPGGLAEIAKAKEAFETGGLREKMAKYHRDPDVAFRGWNDVWLHPDFRKWNVSEVIDYLRIPTLAIQGRDDQYGTLAQVEEIESRSYAPVDMVVIDDCQHAPHLEQPVPVLAEVAEFAARLERIEAAEVETA</sequence>
<feature type="domain" description="AB hydrolase-1" evidence="1">
    <location>
        <begin position="35"/>
        <end position="254"/>
    </location>
</feature>
<comment type="caution">
    <text evidence="2">The sequence shown here is derived from an EMBL/GenBank/DDBJ whole genome shotgun (WGS) entry which is preliminary data.</text>
</comment>
<organism evidence="2 3">
    <name type="scientific">Arenibacterium halophilum</name>
    <dbReference type="NCBI Taxonomy" id="2583821"/>
    <lineage>
        <taxon>Bacteria</taxon>
        <taxon>Pseudomonadati</taxon>
        <taxon>Pseudomonadota</taxon>
        <taxon>Alphaproteobacteria</taxon>
        <taxon>Rhodobacterales</taxon>
        <taxon>Paracoccaceae</taxon>
        <taxon>Arenibacterium</taxon>
    </lineage>
</organism>
<name>A0ABY2X532_9RHOB</name>
<dbReference type="Proteomes" id="UP001191082">
    <property type="component" value="Unassembled WGS sequence"/>
</dbReference>
<dbReference type="InterPro" id="IPR000073">
    <property type="entry name" value="AB_hydrolase_1"/>
</dbReference>
<reference evidence="2 3" key="1">
    <citation type="submission" date="2019-05" db="EMBL/GenBank/DDBJ databases">
        <title>Marivita sp. nov. isolated from sea sediment.</title>
        <authorList>
            <person name="Kim W."/>
        </authorList>
    </citation>
    <scope>NUCLEOTIDE SEQUENCE [LARGE SCALE GENOMIC DNA]</scope>
    <source>
        <strain evidence="2 3">CAU 1492</strain>
    </source>
</reference>
<dbReference type="PANTHER" id="PTHR43689:SF8">
    <property type="entry name" value="ALPHA_BETA-HYDROLASES SUPERFAMILY PROTEIN"/>
    <property type="match status" value="1"/>
</dbReference>
<keyword evidence="3" id="KW-1185">Reference proteome</keyword>
<evidence type="ECO:0000313" key="2">
    <source>
        <dbReference type="EMBL" id="TMV10570.1"/>
    </source>
</evidence>
<dbReference type="RefSeq" id="WP_138865144.1">
    <property type="nucleotide sequence ID" value="NZ_VCPC01000004.1"/>
</dbReference>
<dbReference type="Gene3D" id="3.40.50.1820">
    <property type="entry name" value="alpha/beta hydrolase"/>
    <property type="match status" value="1"/>
</dbReference>
<proteinExistence type="predicted"/>
<keyword evidence="2" id="KW-0378">Hydrolase</keyword>
<evidence type="ECO:0000259" key="1">
    <source>
        <dbReference type="Pfam" id="PF12697"/>
    </source>
</evidence>
<protein>
    <submittedName>
        <fullName evidence="2">Alpha/beta hydrolase</fullName>
    </submittedName>
</protein>
<dbReference type="SUPFAM" id="SSF53474">
    <property type="entry name" value="alpha/beta-Hydrolases"/>
    <property type="match status" value="1"/>
</dbReference>
<evidence type="ECO:0000313" key="3">
    <source>
        <dbReference type="Proteomes" id="UP001191082"/>
    </source>
</evidence>
<accession>A0ABY2X532</accession>
<dbReference type="InterPro" id="IPR029058">
    <property type="entry name" value="AB_hydrolase_fold"/>
</dbReference>
<gene>
    <name evidence="2" type="ORF">FGK64_17470</name>
</gene>